<evidence type="ECO:0000313" key="5">
    <source>
        <dbReference type="EMBL" id="CAA9582643.1"/>
    </source>
</evidence>
<dbReference type="HAMAP" id="MF_00995">
    <property type="entry name" value="MqnA"/>
    <property type="match status" value="1"/>
</dbReference>
<dbReference type="SUPFAM" id="SSF53850">
    <property type="entry name" value="Periplasmic binding protein-like II"/>
    <property type="match status" value="1"/>
</dbReference>
<gene>
    <name evidence="4" type="primary">mqnA</name>
    <name evidence="5" type="ORF">AVDCRST_MAG86-3051</name>
</gene>
<dbReference type="UniPathway" id="UPA00079"/>
<keyword evidence="3 4" id="KW-0456">Lyase</keyword>
<dbReference type="EMBL" id="CADCWP010000276">
    <property type="protein sequence ID" value="CAA9582643.1"/>
    <property type="molecule type" value="Genomic_DNA"/>
</dbReference>
<dbReference type="PANTHER" id="PTHR37690">
    <property type="entry name" value="CHORISMATE DEHYDRATASE"/>
    <property type="match status" value="1"/>
</dbReference>
<name>A0A6J4VP00_9DEIN</name>
<evidence type="ECO:0000256" key="3">
    <source>
        <dbReference type="ARBA" id="ARBA00023239"/>
    </source>
</evidence>
<proteinExistence type="inferred from homology"/>
<protein>
    <recommendedName>
        <fullName evidence="4">Chorismate dehydratase</fullName>
        <ecNumber evidence="4">4.2.1.151</ecNumber>
    </recommendedName>
    <alternativeName>
        <fullName evidence="4">Menaquinone biosynthetic enzyme MqnA</fullName>
    </alternativeName>
</protein>
<dbReference type="GO" id="GO:0016836">
    <property type="term" value="F:hydro-lyase activity"/>
    <property type="evidence" value="ECO:0007669"/>
    <property type="project" value="UniProtKB-UniRule"/>
</dbReference>
<comment type="pathway">
    <text evidence="1 4">Quinol/quinone metabolism; menaquinone biosynthesis.</text>
</comment>
<dbReference type="CDD" id="cd13634">
    <property type="entry name" value="PBP2_Sco4506"/>
    <property type="match status" value="1"/>
</dbReference>
<dbReference type="GO" id="GO:0009234">
    <property type="term" value="P:menaquinone biosynthetic process"/>
    <property type="evidence" value="ECO:0007669"/>
    <property type="project" value="UniProtKB-UniRule"/>
</dbReference>
<comment type="catalytic activity">
    <reaction evidence="4">
        <text>chorismate = 3-[(1-carboxyvinyl)-oxy]benzoate + H2O</text>
        <dbReference type="Rhea" id="RHEA:40051"/>
        <dbReference type="ChEBI" id="CHEBI:15377"/>
        <dbReference type="ChEBI" id="CHEBI:29748"/>
        <dbReference type="ChEBI" id="CHEBI:76981"/>
        <dbReference type="EC" id="4.2.1.151"/>
    </reaction>
</comment>
<evidence type="ECO:0000256" key="4">
    <source>
        <dbReference type="HAMAP-Rule" id="MF_00995"/>
    </source>
</evidence>
<dbReference type="InterPro" id="IPR003773">
    <property type="entry name" value="Menaquinone_biosynth"/>
</dbReference>
<dbReference type="Gene3D" id="3.40.190.10">
    <property type="entry name" value="Periplasmic binding protein-like II"/>
    <property type="match status" value="2"/>
</dbReference>
<dbReference type="EC" id="4.2.1.151" evidence="4"/>
<comment type="similarity">
    <text evidence="4">Belongs to the MqnA/MqnD family. MqnA subfamily.</text>
</comment>
<organism evidence="5">
    <name type="scientific">uncultured Truepera sp</name>
    <dbReference type="NCBI Taxonomy" id="543023"/>
    <lineage>
        <taxon>Bacteria</taxon>
        <taxon>Thermotogati</taxon>
        <taxon>Deinococcota</taxon>
        <taxon>Deinococci</taxon>
        <taxon>Trueperales</taxon>
        <taxon>Trueperaceae</taxon>
        <taxon>Truepera</taxon>
        <taxon>environmental samples</taxon>
    </lineage>
</organism>
<dbReference type="PANTHER" id="PTHR37690:SF1">
    <property type="entry name" value="CHORISMATE DEHYDRATASE"/>
    <property type="match status" value="1"/>
</dbReference>
<evidence type="ECO:0000256" key="2">
    <source>
        <dbReference type="ARBA" id="ARBA00022428"/>
    </source>
</evidence>
<reference evidence="5" key="1">
    <citation type="submission" date="2020-02" db="EMBL/GenBank/DDBJ databases">
        <authorList>
            <person name="Meier V. D."/>
        </authorList>
    </citation>
    <scope>NUCLEOTIDE SEQUENCE</scope>
    <source>
        <strain evidence="5">AVDCRST_MAG86</strain>
    </source>
</reference>
<sequence>MSQLSSAKVPKDRRLERLTERLGIVSYTNVAPLHWRLEPWAGAAFVRGVPTELNRQLLGGDIDLTLVSSVEFLRHRDLLRALPDFSIATLGPVYSVMLFHWGPWEQLSGKKIALTTDSATSVELLHVLLRETGIEADFVPMAPDLDTMLSTCDAALLIGDVALREAVSKREVNGQKPRVTDLGKGWYDLTKLPFTFAVWASRKDMPPSDLLVAKLRAAREHGLGHLAEVSRPEAEKLGVSESVVQRYLGNFRYYLESPDRDGLLAFAERSVPGFRPGELTFWNL</sequence>
<dbReference type="AlphaFoldDB" id="A0A6J4VP00"/>
<accession>A0A6J4VP00</accession>
<comment type="function">
    <text evidence="4">Catalyzes the dehydration of chorismate into 3-[(1-carboxyvinyl)oxy]benzoate, a step in the biosynthesis of menaquinone (MK, vitamin K2).</text>
</comment>
<evidence type="ECO:0000256" key="1">
    <source>
        <dbReference type="ARBA" id="ARBA00004863"/>
    </source>
</evidence>
<dbReference type="Pfam" id="PF02621">
    <property type="entry name" value="VitK2_biosynth"/>
    <property type="match status" value="1"/>
</dbReference>
<keyword evidence="2 4" id="KW-0474">Menaquinone biosynthesis</keyword>
<dbReference type="InterPro" id="IPR030868">
    <property type="entry name" value="MqnA"/>
</dbReference>